<dbReference type="InterPro" id="IPR020012">
    <property type="entry name" value="LysM_FimV"/>
</dbReference>
<dbReference type="InterPro" id="IPR020011">
    <property type="entry name" value="FimV_C"/>
</dbReference>
<proteinExistence type="predicted"/>
<sequence length="1400" mass="151348">MTSRTSYWVGLLLSATTAISASQLLLSAQADTLKITGPNGEVKQARQYGPTTPSDTFWSIAQKVRPNDRITIYQVMSALFDANPHAFSDNNYNSLEKGMILAIPSAEVMAAIPKAQAKLRAERDDRLARTAKPAVTPKPSVNTNVVKQVQAKPVTPEKPLQITPQQPVVANVEPLSAAKKNEMAELNNELDKANNKTLMLTDELARAQDQLMATRSDNQVLKQKVEELTQIISNLEEDVQLQLEKHQLLVNKNEMLATELEEANKPAIEQPTDFWRNLTNNTGLLIAAAALPILLLFGVIFLILRRRANAKDDPKSAPETVSEPKAAASDANNDNDLEDLAVHLDSDDEESIDDLLDLDSLDMQPETELHIDDDQMDMAAAMFIEEPDTAQEPVAEEDDDVTSLDDLWAEAMEEQDSELDPLETDEDLDNLLAGLDDDDLDEPAVSAAPEDDLDALLANIDNEQPADIIDEVKSSSVSSEQDNIDDLLAGFEMSADDVDEPETLSDNPDSNNVNVDDIDSLLAGFDVDDSEAVSKSSENDESIANIPADTKADDDIDALLASFETQKTSEEPEDDDIDALLASFDAQDDNETQDAPSTAEHNSEDDNEDLADAIAAELESDDDLANKDVNVAENDDIDARLASFDAQDANETQDTPSIADRLEDDNEDLADAIAAELESDDALTNKEVDVAEDDDIDALLASFDAQDANETQDTPSIADTSEDDNEDLADAIAAELESDDDLAHKDINVAEDDDIDALLASFDAQDANETQDTPSIADTSEDDNEDLADAIAAELESDDDLANKDVDVAEDDDIDALLASFDAQDANETQDTPSIADTSEDDNADLADAIAAELESDDDLANKDVDVAEDDDIDALLASFDAQDANETQDAASAASDSEYSAADDSQAIDSSGDDNEDLADAIAAELESDDDLANKDVDVAEDDDIDALLASFDAQDASETQNAASAADSLEEDNITDNSEDLSEAITAERESVDEQGSEPPLEGDDDLDALLASFDSDETDTQTDDLTDEILDFEEVPENDQRLDSLLADLELASMEDEADDSLSLDIIADDESDDLTGLISELEQAQAPTVTDDDLDLNTLESELLKAGDVKDAGSVLVDDIDDSILSDAESELDALLANMGTEADDLSSLKDDVAVDFDPLTFETDSASELDEDAVSENKGTNVKVEKDSGFFNDLKAAKKPQENMLDWETDIFNSASKLSSSQKETIPNLQTNDDVDFSDDDLTEFTLSDDFSVDDEFVLDDDTLTVDEALAALDKEEGDAVSLKITEAELSNFERENGFIDINKLLNDADEGDVPVLDNYKDVDVDMGGVGSLLGNTNMVDVDDEENSVNAKLDLARAYIEIEDEDSAKALLKEVQNDGNSRQQAEANSLLKKLT</sequence>
<feature type="region of interest" description="Disordered" evidence="2">
    <location>
        <begin position="760"/>
        <end position="788"/>
    </location>
</feature>
<feature type="compositionally biased region" description="Low complexity" evidence="2">
    <location>
        <begin position="504"/>
        <end position="515"/>
    </location>
</feature>
<organism evidence="5 6">
    <name type="scientific">Shewanella holmiensis</name>
    <dbReference type="NCBI Taxonomy" id="2952222"/>
    <lineage>
        <taxon>Bacteria</taxon>
        <taxon>Pseudomonadati</taxon>
        <taxon>Pseudomonadota</taxon>
        <taxon>Gammaproteobacteria</taxon>
        <taxon>Alteromonadales</taxon>
        <taxon>Shewanellaceae</taxon>
        <taxon>Shewanella</taxon>
    </lineage>
</organism>
<comment type="caution">
    <text evidence="5">The sequence shown here is derived from an EMBL/GenBank/DDBJ whole genome shotgun (WGS) entry which is preliminary data.</text>
</comment>
<feature type="signal peptide" evidence="4">
    <location>
        <begin position="1"/>
        <end position="20"/>
    </location>
</feature>
<evidence type="ECO:0000313" key="5">
    <source>
        <dbReference type="EMBL" id="MCT7943510.1"/>
    </source>
</evidence>
<evidence type="ECO:0000256" key="4">
    <source>
        <dbReference type="SAM" id="SignalP"/>
    </source>
</evidence>
<feature type="compositionally biased region" description="Acidic residues" evidence="2">
    <location>
        <begin position="432"/>
        <end position="442"/>
    </location>
</feature>
<feature type="region of interest" description="Disordered" evidence="2">
    <location>
        <begin position="640"/>
        <end position="661"/>
    </location>
</feature>
<feature type="region of interest" description="Disordered" evidence="2">
    <location>
        <begin position="312"/>
        <end position="335"/>
    </location>
</feature>
<feature type="region of interest" description="Disordered" evidence="2">
    <location>
        <begin position="878"/>
        <end position="939"/>
    </location>
</feature>
<dbReference type="EMBL" id="JAMTCD010000033">
    <property type="protein sequence ID" value="MCT7943510.1"/>
    <property type="molecule type" value="Genomic_DNA"/>
</dbReference>
<keyword evidence="3" id="KW-0812">Transmembrane</keyword>
<feature type="region of interest" description="Disordered" evidence="2">
    <location>
        <begin position="432"/>
        <end position="452"/>
    </location>
</feature>
<keyword evidence="3" id="KW-0472">Membrane</keyword>
<feature type="chain" id="PRO_5040889650" description="Pilus assembly protein FimV" evidence="4">
    <location>
        <begin position="21"/>
        <end position="1400"/>
    </location>
</feature>
<evidence type="ECO:0008006" key="7">
    <source>
        <dbReference type="Google" id="ProtNLM"/>
    </source>
</evidence>
<dbReference type="Proteomes" id="UP001155546">
    <property type="component" value="Unassembled WGS sequence"/>
</dbReference>
<feature type="compositionally biased region" description="Acidic residues" evidence="2">
    <location>
        <begin position="494"/>
        <end position="503"/>
    </location>
</feature>
<feature type="compositionally biased region" description="Acidic residues" evidence="2">
    <location>
        <begin position="995"/>
        <end position="1010"/>
    </location>
</feature>
<evidence type="ECO:0000313" key="6">
    <source>
        <dbReference type="Proteomes" id="UP001155546"/>
    </source>
</evidence>
<reference evidence="5" key="1">
    <citation type="journal article" date="2023" name="Int. J. Syst. Evol. Microbiol.">
        <title>&lt;i&gt;Shewanella septentrionalis&lt;/i&gt; sp. nov. and &lt;i&gt;Shewanella holmiensis&lt;/i&gt; sp. nov., isolated from Baltic Sea water and sediments.</title>
        <authorList>
            <person name="Martin-Rodriguez A.J."/>
            <person name="Thorell K."/>
            <person name="Joffre E."/>
            <person name="Jensie-Markopoulos S."/>
            <person name="Moore E.R.B."/>
            <person name="Sjoling A."/>
        </authorList>
    </citation>
    <scope>NUCLEOTIDE SEQUENCE</scope>
    <source>
        <strain evidence="5">SP1S2-7</strain>
    </source>
</reference>
<feature type="region of interest" description="Disordered" evidence="2">
    <location>
        <begin position="951"/>
        <end position="1025"/>
    </location>
</feature>
<dbReference type="RefSeq" id="WP_261299840.1">
    <property type="nucleotide sequence ID" value="NZ_JAMTCD010000033.1"/>
</dbReference>
<accession>A0A9X2WQI2</accession>
<feature type="compositionally biased region" description="Acidic residues" evidence="2">
    <location>
        <begin position="779"/>
        <end position="788"/>
    </location>
</feature>
<feature type="compositionally biased region" description="Polar residues" evidence="2">
    <location>
        <begin position="708"/>
        <end position="719"/>
    </location>
</feature>
<feature type="compositionally biased region" description="Polar residues" evidence="2">
    <location>
        <begin position="1382"/>
        <end position="1392"/>
    </location>
</feature>
<dbReference type="NCBIfam" id="TIGR03504">
    <property type="entry name" value="FimV_Cterm"/>
    <property type="match status" value="1"/>
</dbReference>
<keyword evidence="3" id="KW-1133">Transmembrane helix</keyword>
<feature type="region of interest" description="Disordered" evidence="2">
    <location>
        <begin position="817"/>
        <end position="848"/>
    </location>
</feature>
<feature type="region of interest" description="Disordered" evidence="2">
    <location>
        <begin position="697"/>
        <end position="728"/>
    </location>
</feature>
<dbReference type="NCBIfam" id="TIGR03505">
    <property type="entry name" value="FimV_core"/>
    <property type="match status" value="1"/>
</dbReference>
<feature type="region of interest" description="Disordered" evidence="2">
    <location>
        <begin position="1381"/>
        <end position="1400"/>
    </location>
</feature>
<keyword evidence="6" id="KW-1185">Reference proteome</keyword>
<feature type="compositionally biased region" description="Polar residues" evidence="2">
    <location>
        <begin position="767"/>
        <end position="778"/>
    </location>
</feature>
<evidence type="ECO:0000256" key="3">
    <source>
        <dbReference type="SAM" id="Phobius"/>
    </source>
</evidence>
<name>A0A9X2WQI2_9GAMM</name>
<feature type="coiled-coil region" evidence="1">
    <location>
        <begin position="176"/>
        <end position="245"/>
    </location>
</feature>
<evidence type="ECO:0000256" key="2">
    <source>
        <dbReference type="SAM" id="MobiDB-lite"/>
    </source>
</evidence>
<gene>
    <name evidence="5" type="ORF">NE535_17270</name>
</gene>
<feature type="region of interest" description="Disordered" evidence="2">
    <location>
        <begin position="471"/>
        <end position="611"/>
    </location>
</feature>
<feature type="compositionally biased region" description="Acidic residues" evidence="2">
    <location>
        <begin position="970"/>
        <end position="984"/>
    </location>
</feature>
<feature type="transmembrane region" description="Helical" evidence="3">
    <location>
        <begin position="284"/>
        <end position="304"/>
    </location>
</feature>
<protein>
    <recommendedName>
        <fullName evidence="7">Pilus assembly protein FimV</fullName>
    </recommendedName>
</protein>
<keyword evidence="4" id="KW-0732">Signal</keyword>
<feature type="compositionally biased region" description="Polar residues" evidence="2">
    <location>
        <begin position="826"/>
        <end position="837"/>
    </location>
</feature>
<feature type="compositionally biased region" description="Low complexity" evidence="2">
    <location>
        <begin position="890"/>
        <end position="911"/>
    </location>
</feature>
<keyword evidence="1" id="KW-0175">Coiled coil</keyword>
<evidence type="ECO:0000256" key="1">
    <source>
        <dbReference type="SAM" id="Coils"/>
    </source>
</evidence>